<evidence type="ECO:0000313" key="3">
    <source>
        <dbReference type="Proteomes" id="UP000198725"/>
    </source>
</evidence>
<accession>A0A1I3YYI1</accession>
<dbReference type="SUPFAM" id="SSF47413">
    <property type="entry name" value="lambda repressor-like DNA-binding domains"/>
    <property type="match status" value="1"/>
</dbReference>
<organism evidence="2 3">
    <name type="scientific">Rhodanobacter glycinis</name>
    <dbReference type="NCBI Taxonomy" id="582702"/>
    <lineage>
        <taxon>Bacteria</taxon>
        <taxon>Pseudomonadati</taxon>
        <taxon>Pseudomonadota</taxon>
        <taxon>Gammaproteobacteria</taxon>
        <taxon>Lysobacterales</taxon>
        <taxon>Rhodanobacteraceae</taxon>
        <taxon>Rhodanobacter</taxon>
    </lineage>
</organism>
<dbReference type="AlphaFoldDB" id="A0A1I3YYI1"/>
<dbReference type="InterPro" id="IPR001387">
    <property type="entry name" value="Cro/C1-type_HTH"/>
</dbReference>
<dbReference type="Gene3D" id="1.10.260.40">
    <property type="entry name" value="lambda repressor-like DNA-binding domains"/>
    <property type="match status" value="1"/>
</dbReference>
<dbReference type="CDD" id="cd00093">
    <property type="entry name" value="HTH_XRE"/>
    <property type="match status" value="1"/>
</dbReference>
<dbReference type="EMBL" id="FOSR01000002">
    <property type="protein sequence ID" value="SFK36927.1"/>
    <property type="molecule type" value="Genomic_DNA"/>
</dbReference>
<dbReference type="PROSITE" id="PS50943">
    <property type="entry name" value="HTH_CROC1"/>
    <property type="match status" value="1"/>
</dbReference>
<feature type="domain" description="HTH cro/C1-type" evidence="1">
    <location>
        <begin position="23"/>
        <end position="77"/>
    </location>
</feature>
<evidence type="ECO:0000313" key="2">
    <source>
        <dbReference type="EMBL" id="SFK36927.1"/>
    </source>
</evidence>
<evidence type="ECO:0000259" key="1">
    <source>
        <dbReference type="PROSITE" id="PS50943"/>
    </source>
</evidence>
<dbReference type="Proteomes" id="UP000198725">
    <property type="component" value="Unassembled WGS sequence"/>
</dbReference>
<dbReference type="GO" id="GO:0003677">
    <property type="term" value="F:DNA binding"/>
    <property type="evidence" value="ECO:0007669"/>
    <property type="project" value="InterPro"/>
</dbReference>
<reference evidence="3" key="1">
    <citation type="submission" date="2016-10" db="EMBL/GenBank/DDBJ databases">
        <authorList>
            <person name="Varghese N."/>
            <person name="Submissions S."/>
        </authorList>
    </citation>
    <scope>NUCLEOTIDE SEQUENCE [LARGE SCALE GENOMIC DNA]</scope>
    <source>
        <strain evidence="3">MO64</strain>
    </source>
</reference>
<proteinExistence type="predicted"/>
<name>A0A1I3YYI1_9GAMM</name>
<dbReference type="Pfam" id="PF13560">
    <property type="entry name" value="HTH_31"/>
    <property type="match status" value="1"/>
</dbReference>
<keyword evidence="3" id="KW-1185">Reference proteome</keyword>
<protein>
    <submittedName>
        <fullName evidence="2">HTH-type transcriptional regulator / antitoxin HipB</fullName>
    </submittedName>
</protein>
<gene>
    <name evidence="2" type="ORF">SAMN05192579_102107</name>
</gene>
<dbReference type="SMART" id="SM00530">
    <property type="entry name" value="HTH_XRE"/>
    <property type="match status" value="1"/>
</dbReference>
<dbReference type="InterPro" id="IPR010982">
    <property type="entry name" value="Lambda_DNA-bd_dom_sf"/>
</dbReference>
<sequence length="104" mass="11438">MSPYGDIEVMMLIRTPQDIGALLRERRQKAGLDQAELARRVGVSRQWLVEVEHGKPRAEIGLVLRALNVLDIPLEVGTPRYATGVADTPGIDIDAIVDAARKPQ</sequence>